<sequence length="43" mass="4338">MTIPTSAPGAAAIMLDTRTAPYGLFLLRVSTLPPVTALPAVAA</sequence>
<accession>A0A841KGV5</accession>
<name>A0A841KGV5_9HYPH</name>
<keyword evidence="2" id="KW-1185">Reference proteome</keyword>
<dbReference type="AlphaFoldDB" id="A0A841KGV5"/>
<dbReference type="Proteomes" id="UP000588017">
    <property type="component" value="Unassembled WGS sequence"/>
</dbReference>
<proteinExistence type="predicted"/>
<protein>
    <submittedName>
        <fullName evidence="1">Uncharacterized protein</fullName>
    </submittedName>
</protein>
<evidence type="ECO:0000313" key="1">
    <source>
        <dbReference type="EMBL" id="MBB6168479.1"/>
    </source>
</evidence>
<gene>
    <name evidence="1" type="ORF">HNQ73_002109</name>
</gene>
<comment type="caution">
    <text evidence="1">The sequence shown here is derived from an EMBL/GenBank/DDBJ whole genome shotgun (WGS) entry which is preliminary data.</text>
</comment>
<dbReference type="EMBL" id="JACHEH010000004">
    <property type="protein sequence ID" value="MBB6168479.1"/>
    <property type="molecule type" value="Genomic_DNA"/>
</dbReference>
<reference evidence="1 2" key="1">
    <citation type="submission" date="2020-08" db="EMBL/GenBank/DDBJ databases">
        <title>Genomic Encyclopedia of Type Strains, Phase IV (KMG-IV): sequencing the most valuable type-strain genomes for metagenomic binning, comparative biology and taxonomic classification.</title>
        <authorList>
            <person name="Goeker M."/>
        </authorList>
    </citation>
    <scope>NUCLEOTIDE SEQUENCE [LARGE SCALE GENOMIC DNA]</scope>
    <source>
        <strain evidence="1 2">DSM 101465</strain>
    </source>
</reference>
<evidence type="ECO:0000313" key="2">
    <source>
        <dbReference type="Proteomes" id="UP000588017"/>
    </source>
</evidence>
<organism evidence="1 2">
    <name type="scientific">Chelatococcus composti</name>
    <dbReference type="NCBI Taxonomy" id="1743235"/>
    <lineage>
        <taxon>Bacteria</taxon>
        <taxon>Pseudomonadati</taxon>
        <taxon>Pseudomonadota</taxon>
        <taxon>Alphaproteobacteria</taxon>
        <taxon>Hyphomicrobiales</taxon>
        <taxon>Chelatococcaceae</taxon>
        <taxon>Chelatococcus</taxon>
    </lineage>
</organism>